<proteinExistence type="predicted"/>
<protein>
    <recommendedName>
        <fullName evidence="2">AP2/ERF domain-containing protein</fullName>
    </recommendedName>
</protein>
<organism evidence="1">
    <name type="scientific">marine sediment metagenome</name>
    <dbReference type="NCBI Taxonomy" id="412755"/>
    <lineage>
        <taxon>unclassified sequences</taxon>
        <taxon>metagenomes</taxon>
        <taxon>ecological metagenomes</taxon>
    </lineage>
</organism>
<reference evidence="1" key="1">
    <citation type="journal article" date="2015" name="Nature">
        <title>Complex archaea that bridge the gap between prokaryotes and eukaryotes.</title>
        <authorList>
            <person name="Spang A."/>
            <person name="Saw J.H."/>
            <person name="Jorgensen S.L."/>
            <person name="Zaremba-Niedzwiedzka K."/>
            <person name="Martijn J."/>
            <person name="Lind A.E."/>
            <person name="van Eijk R."/>
            <person name="Schleper C."/>
            <person name="Guy L."/>
            <person name="Ettema T.J."/>
        </authorList>
    </citation>
    <scope>NUCLEOTIDE SEQUENCE</scope>
</reference>
<gene>
    <name evidence="1" type="ORF">LCGC14_1663240</name>
</gene>
<name>A0A0F9HU76_9ZZZZ</name>
<dbReference type="AlphaFoldDB" id="A0A0F9HU76"/>
<comment type="caution">
    <text evidence="1">The sequence shown here is derived from an EMBL/GenBank/DDBJ whole genome shotgun (WGS) entry which is preliminary data.</text>
</comment>
<evidence type="ECO:0008006" key="2">
    <source>
        <dbReference type="Google" id="ProtNLM"/>
    </source>
</evidence>
<accession>A0A0F9HU76</accession>
<dbReference type="EMBL" id="LAZR01014169">
    <property type="protein sequence ID" value="KKM18682.1"/>
    <property type="molecule type" value="Genomic_DNA"/>
</dbReference>
<sequence>MTAINMTGKTFSNLTALRRAGSDKSSAALWECECSCGVTKIVRGASLRRGLTTSCGCIQIERSRNYSTKHGMSKTPIYTAWSDMKQRCLNTKAAAYSDYGGRGISVSVDWLVFENFYNDMRHSYEKGLELDRIDNEKGYSASNCRWSDRRTNCSNTRAQLNRNYPVGVYRTGDRYQCRITVDRKTINLGVFDSVEAASERYMKYVKELSRDKSFS</sequence>
<evidence type="ECO:0000313" key="1">
    <source>
        <dbReference type="EMBL" id="KKM18682.1"/>
    </source>
</evidence>